<name>A0A9Q3EXD5_9BASI</name>
<evidence type="ECO:0000313" key="2">
    <source>
        <dbReference type="EMBL" id="MBW0526873.1"/>
    </source>
</evidence>
<feature type="compositionally biased region" description="Basic and acidic residues" evidence="1">
    <location>
        <begin position="22"/>
        <end position="35"/>
    </location>
</feature>
<accession>A0A9Q3EXD5</accession>
<feature type="compositionally biased region" description="Polar residues" evidence="1">
    <location>
        <begin position="1"/>
        <end position="21"/>
    </location>
</feature>
<sequence>MNPTRSESNYFIQSNGSGPRNSDNKSKRQECHPRGEAQMADARTSTSSPRLARAFETLIESPEAEITAISIVRPKPFPTRIHIYIPVSVKELVYGGKAEGVGTSSKSLDKHHELISSSEELHWTKKRCPSEGFDNHVLKRTSPTNKSFVENPKNFVRG</sequence>
<feature type="region of interest" description="Disordered" evidence="1">
    <location>
        <begin position="1"/>
        <end position="49"/>
    </location>
</feature>
<gene>
    <name evidence="2" type="ORF">O181_066588</name>
</gene>
<dbReference type="Proteomes" id="UP000765509">
    <property type="component" value="Unassembled WGS sequence"/>
</dbReference>
<dbReference type="AlphaFoldDB" id="A0A9Q3EXD5"/>
<reference evidence="2" key="1">
    <citation type="submission" date="2021-03" db="EMBL/GenBank/DDBJ databases">
        <title>Draft genome sequence of rust myrtle Austropuccinia psidii MF-1, a brazilian biotype.</title>
        <authorList>
            <person name="Quecine M.C."/>
            <person name="Pachon D.M.R."/>
            <person name="Bonatelli M.L."/>
            <person name="Correr F.H."/>
            <person name="Franceschini L.M."/>
            <person name="Leite T.F."/>
            <person name="Margarido G.R.A."/>
            <person name="Almeida C.A."/>
            <person name="Ferrarezi J.A."/>
            <person name="Labate C.A."/>
        </authorList>
    </citation>
    <scope>NUCLEOTIDE SEQUENCE</scope>
    <source>
        <strain evidence="2">MF-1</strain>
    </source>
</reference>
<dbReference type="EMBL" id="AVOT02033023">
    <property type="protein sequence ID" value="MBW0526873.1"/>
    <property type="molecule type" value="Genomic_DNA"/>
</dbReference>
<evidence type="ECO:0000313" key="3">
    <source>
        <dbReference type="Proteomes" id="UP000765509"/>
    </source>
</evidence>
<comment type="caution">
    <text evidence="2">The sequence shown here is derived from an EMBL/GenBank/DDBJ whole genome shotgun (WGS) entry which is preliminary data.</text>
</comment>
<proteinExistence type="predicted"/>
<keyword evidence="3" id="KW-1185">Reference proteome</keyword>
<organism evidence="2 3">
    <name type="scientific">Austropuccinia psidii MF-1</name>
    <dbReference type="NCBI Taxonomy" id="1389203"/>
    <lineage>
        <taxon>Eukaryota</taxon>
        <taxon>Fungi</taxon>
        <taxon>Dikarya</taxon>
        <taxon>Basidiomycota</taxon>
        <taxon>Pucciniomycotina</taxon>
        <taxon>Pucciniomycetes</taxon>
        <taxon>Pucciniales</taxon>
        <taxon>Sphaerophragmiaceae</taxon>
        <taxon>Austropuccinia</taxon>
    </lineage>
</organism>
<evidence type="ECO:0000256" key="1">
    <source>
        <dbReference type="SAM" id="MobiDB-lite"/>
    </source>
</evidence>
<protein>
    <submittedName>
        <fullName evidence="2">Uncharacterized protein</fullName>
    </submittedName>
</protein>